<feature type="compositionally biased region" description="Low complexity" evidence="1">
    <location>
        <begin position="58"/>
        <end position="70"/>
    </location>
</feature>
<feature type="non-terminal residue" evidence="3">
    <location>
        <position position="1"/>
    </location>
</feature>
<evidence type="ECO:0008006" key="5">
    <source>
        <dbReference type="Google" id="ProtNLM"/>
    </source>
</evidence>
<keyword evidence="4" id="KW-1185">Reference proteome</keyword>
<feature type="signal peptide" evidence="2">
    <location>
        <begin position="1"/>
        <end position="20"/>
    </location>
</feature>
<dbReference type="Proteomes" id="UP000265618">
    <property type="component" value="Unassembled WGS sequence"/>
</dbReference>
<accession>A0A9K3GR85</accession>
<protein>
    <recommendedName>
        <fullName evidence="5">Secreted protein</fullName>
    </recommendedName>
</protein>
<feature type="region of interest" description="Disordered" evidence="1">
    <location>
        <begin position="41"/>
        <end position="70"/>
    </location>
</feature>
<evidence type="ECO:0000313" key="4">
    <source>
        <dbReference type="Proteomes" id="UP000265618"/>
    </source>
</evidence>
<feature type="compositionally biased region" description="Acidic residues" evidence="1">
    <location>
        <begin position="82"/>
        <end position="96"/>
    </location>
</feature>
<evidence type="ECO:0000256" key="1">
    <source>
        <dbReference type="SAM" id="MobiDB-lite"/>
    </source>
</evidence>
<gene>
    <name evidence="3" type="ORF">KIPB_014872</name>
</gene>
<evidence type="ECO:0000256" key="2">
    <source>
        <dbReference type="SAM" id="SignalP"/>
    </source>
</evidence>
<dbReference type="EMBL" id="BDIP01007934">
    <property type="protein sequence ID" value="GIQ91556.1"/>
    <property type="molecule type" value="Genomic_DNA"/>
</dbReference>
<keyword evidence="2" id="KW-0732">Signal</keyword>
<reference evidence="3 4" key="1">
    <citation type="journal article" date="2018" name="PLoS ONE">
        <title>The draft genome of Kipferlia bialata reveals reductive genome evolution in fornicate parasites.</title>
        <authorList>
            <person name="Tanifuji G."/>
            <person name="Takabayashi S."/>
            <person name="Kume K."/>
            <person name="Takagi M."/>
            <person name="Nakayama T."/>
            <person name="Kamikawa R."/>
            <person name="Inagaki Y."/>
            <person name="Hashimoto T."/>
        </authorList>
    </citation>
    <scope>NUCLEOTIDE SEQUENCE [LARGE SCALE GENOMIC DNA]</scope>
    <source>
        <strain evidence="3">NY0173</strain>
    </source>
</reference>
<comment type="caution">
    <text evidence="3">The sequence shown here is derived from an EMBL/GenBank/DDBJ whole genome shotgun (WGS) entry which is preliminary data.</text>
</comment>
<feature type="region of interest" description="Disordered" evidence="1">
    <location>
        <begin position="82"/>
        <end position="113"/>
    </location>
</feature>
<name>A0A9K3GR85_9EUKA</name>
<proteinExistence type="predicted"/>
<sequence>MVVLLSLVLVAVLTRRYAAGLLLSLLSGPSPVPGDAVVSDAVDPTPSVSEGYARAEGSDPTPSTVSTDTVTQVVAEPAVVEEVVESEAEGEGEGEVDAPVTEDEHASTLPESVAETVWSAVVIDVDTLTDEGDIDDSHIPELYPDL</sequence>
<evidence type="ECO:0000313" key="3">
    <source>
        <dbReference type="EMBL" id="GIQ91556.1"/>
    </source>
</evidence>
<organism evidence="3 4">
    <name type="scientific">Kipferlia bialata</name>
    <dbReference type="NCBI Taxonomy" id="797122"/>
    <lineage>
        <taxon>Eukaryota</taxon>
        <taxon>Metamonada</taxon>
        <taxon>Carpediemonas-like organisms</taxon>
        <taxon>Kipferlia</taxon>
    </lineage>
</organism>
<dbReference type="AlphaFoldDB" id="A0A9K3GR85"/>
<feature type="chain" id="PRO_5039913619" description="Secreted protein" evidence="2">
    <location>
        <begin position="21"/>
        <end position="146"/>
    </location>
</feature>